<dbReference type="NCBIfam" id="TIGR00589">
    <property type="entry name" value="ogt"/>
    <property type="match status" value="1"/>
</dbReference>
<dbReference type="Proteomes" id="UP000280434">
    <property type="component" value="Unassembled WGS sequence"/>
</dbReference>
<dbReference type="PROSITE" id="PS00374">
    <property type="entry name" value="MGMT"/>
    <property type="match status" value="1"/>
</dbReference>
<dbReference type="AlphaFoldDB" id="A0A494XES6"/>
<keyword evidence="11" id="KW-1185">Reference proteome</keyword>
<comment type="catalytic activity">
    <reaction evidence="8">
        <text>a 6-O-methyl-2'-deoxyguanosine in DNA + L-cysteinyl-[protein] = S-methyl-L-cysteinyl-[protein] + a 2'-deoxyguanosine in DNA</text>
        <dbReference type="Rhea" id="RHEA:24000"/>
        <dbReference type="Rhea" id="RHEA-COMP:10131"/>
        <dbReference type="Rhea" id="RHEA-COMP:10132"/>
        <dbReference type="Rhea" id="RHEA-COMP:11367"/>
        <dbReference type="Rhea" id="RHEA-COMP:11368"/>
        <dbReference type="ChEBI" id="CHEBI:29950"/>
        <dbReference type="ChEBI" id="CHEBI:82612"/>
        <dbReference type="ChEBI" id="CHEBI:85445"/>
        <dbReference type="ChEBI" id="CHEBI:85448"/>
        <dbReference type="EC" id="2.1.1.63"/>
    </reaction>
</comment>
<evidence type="ECO:0000256" key="1">
    <source>
        <dbReference type="ARBA" id="ARBA00001286"/>
    </source>
</evidence>
<evidence type="ECO:0000256" key="8">
    <source>
        <dbReference type="ARBA" id="ARBA00049348"/>
    </source>
</evidence>
<organism evidence="10 11">
    <name type="scientific">Trinickia fusca</name>
    <dbReference type="NCBI Taxonomy" id="2419777"/>
    <lineage>
        <taxon>Bacteria</taxon>
        <taxon>Pseudomonadati</taxon>
        <taxon>Pseudomonadota</taxon>
        <taxon>Betaproteobacteria</taxon>
        <taxon>Burkholderiales</taxon>
        <taxon>Burkholderiaceae</taxon>
        <taxon>Trinickia</taxon>
    </lineage>
</organism>
<keyword evidence="4 10" id="KW-0489">Methyltransferase</keyword>
<comment type="caution">
    <text evidence="10">The sequence shown here is derived from an EMBL/GenBank/DDBJ whole genome shotgun (WGS) entry which is preliminary data.</text>
</comment>
<dbReference type="PANTHER" id="PTHR10815">
    <property type="entry name" value="METHYLATED-DNA--PROTEIN-CYSTEINE METHYLTRANSFERASE"/>
    <property type="match status" value="1"/>
</dbReference>
<dbReference type="InterPro" id="IPR036631">
    <property type="entry name" value="MGMT_N_sf"/>
</dbReference>
<evidence type="ECO:0000256" key="4">
    <source>
        <dbReference type="ARBA" id="ARBA00022603"/>
    </source>
</evidence>
<dbReference type="SUPFAM" id="SSF53155">
    <property type="entry name" value="Methylated DNA-protein cysteine methyltransferase domain"/>
    <property type="match status" value="1"/>
</dbReference>
<keyword evidence="6" id="KW-0227">DNA damage</keyword>
<comment type="catalytic activity">
    <reaction evidence="1">
        <text>a 4-O-methyl-thymidine in DNA + L-cysteinyl-[protein] = a thymidine in DNA + S-methyl-L-cysteinyl-[protein]</text>
        <dbReference type="Rhea" id="RHEA:53428"/>
        <dbReference type="Rhea" id="RHEA-COMP:10131"/>
        <dbReference type="Rhea" id="RHEA-COMP:10132"/>
        <dbReference type="Rhea" id="RHEA-COMP:13555"/>
        <dbReference type="Rhea" id="RHEA-COMP:13556"/>
        <dbReference type="ChEBI" id="CHEBI:29950"/>
        <dbReference type="ChEBI" id="CHEBI:82612"/>
        <dbReference type="ChEBI" id="CHEBI:137386"/>
        <dbReference type="ChEBI" id="CHEBI:137387"/>
        <dbReference type="EC" id="2.1.1.63"/>
    </reaction>
</comment>
<evidence type="ECO:0000313" key="10">
    <source>
        <dbReference type="EMBL" id="RKP49018.1"/>
    </source>
</evidence>
<keyword evidence="7" id="KW-0234">DNA repair</keyword>
<dbReference type="GO" id="GO:0003908">
    <property type="term" value="F:methylated-DNA-[protein]-cysteine S-methyltransferase activity"/>
    <property type="evidence" value="ECO:0007669"/>
    <property type="project" value="UniProtKB-EC"/>
</dbReference>
<protein>
    <recommendedName>
        <fullName evidence="3">methylated-DNA--[protein]-cysteine S-methyltransferase</fullName>
        <ecNumber evidence="3">2.1.1.63</ecNumber>
    </recommendedName>
</protein>
<dbReference type="FunFam" id="1.10.10.10:FF:000214">
    <property type="entry name" value="Methylated-DNA--protein-cysteine methyltransferase"/>
    <property type="match status" value="1"/>
</dbReference>
<dbReference type="RefSeq" id="WP_121277407.1">
    <property type="nucleotide sequence ID" value="NZ_RBZV01000003.1"/>
</dbReference>
<evidence type="ECO:0000256" key="2">
    <source>
        <dbReference type="ARBA" id="ARBA00008711"/>
    </source>
</evidence>
<evidence type="ECO:0000259" key="9">
    <source>
        <dbReference type="Pfam" id="PF01035"/>
    </source>
</evidence>
<dbReference type="GO" id="GO:0006281">
    <property type="term" value="P:DNA repair"/>
    <property type="evidence" value="ECO:0007669"/>
    <property type="project" value="UniProtKB-KW"/>
</dbReference>
<dbReference type="InterPro" id="IPR036217">
    <property type="entry name" value="MethylDNA_cys_MeTrfase_DNAb"/>
</dbReference>
<evidence type="ECO:0000256" key="3">
    <source>
        <dbReference type="ARBA" id="ARBA00011918"/>
    </source>
</evidence>
<name>A0A494XES6_9BURK</name>
<dbReference type="EMBL" id="RBZV01000003">
    <property type="protein sequence ID" value="RKP49018.1"/>
    <property type="molecule type" value="Genomic_DNA"/>
</dbReference>
<keyword evidence="5 10" id="KW-0808">Transferase</keyword>
<proteinExistence type="inferred from homology"/>
<evidence type="ECO:0000256" key="5">
    <source>
        <dbReference type="ARBA" id="ARBA00022679"/>
    </source>
</evidence>
<dbReference type="OrthoDB" id="9802228at2"/>
<evidence type="ECO:0000256" key="7">
    <source>
        <dbReference type="ARBA" id="ARBA00023204"/>
    </source>
</evidence>
<dbReference type="InterPro" id="IPR014048">
    <property type="entry name" value="MethylDNA_cys_MeTrfase_DNA-bd"/>
</dbReference>
<dbReference type="Pfam" id="PF01035">
    <property type="entry name" value="DNA_binding_1"/>
    <property type="match status" value="1"/>
</dbReference>
<accession>A0A494XES6</accession>
<dbReference type="EC" id="2.1.1.63" evidence="3"/>
<dbReference type="CDD" id="cd06445">
    <property type="entry name" value="ATase"/>
    <property type="match status" value="1"/>
</dbReference>
<gene>
    <name evidence="10" type="ORF">D7S89_09375</name>
</gene>
<dbReference type="Gene3D" id="1.10.10.10">
    <property type="entry name" value="Winged helix-like DNA-binding domain superfamily/Winged helix DNA-binding domain"/>
    <property type="match status" value="1"/>
</dbReference>
<evidence type="ECO:0000256" key="6">
    <source>
        <dbReference type="ARBA" id="ARBA00022763"/>
    </source>
</evidence>
<dbReference type="InterPro" id="IPR001497">
    <property type="entry name" value="MethylDNA_cys_MeTrfase_AS"/>
</dbReference>
<dbReference type="SUPFAM" id="SSF46767">
    <property type="entry name" value="Methylated DNA-protein cysteine methyltransferase, C-terminal domain"/>
    <property type="match status" value="1"/>
</dbReference>
<comment type="similarity">
    <text evidence="2">Belongs to the MGMT family.</text>
</comment>
<dbReference type="InterPro" id="IPR036388">
    <property type="entry name" value="WH-like_DNA-bd_sf"/>
</dbReference>
<reference evidence="10 11" key="1">
    <citation type="submission" date="2018-10" db="EMBL/GenBank/DDBJ databases">
        <title>Paraburkholderia sp. 7MK8-2, isolated from soil.</title>
        <authorList>
            <person name="Gao Z.-H."/>
            <person name="Qiu L.-H."/>
        </authorList>
    </citation>
    <scope>NUCLEOTIDE SEQUENCE [LARGE SCALE GENOMIC DNA]</scope>
    <source>
        <strain evidence="10 11">7MK8-2</strain>
    </source>
</reference>
<sequence length="163" mass="17209">MTRFNAVIEAPFGKVGIRVDAAAGVVQAIEYLPATVPGVAPDSALAEEVVRQIEQYLACPSVSFDVPLADVGTPFQRRVWQALCEIAPGQVLTYGQLADQLGGVARAVGQACGDNPWPIVVPCHRVVAANGLGGFAHHSGDGFFLRVKRWLLAHEGPQGNLGL</sequence>
<evidence type="ECO:0000313" key="11">
    <source>
        <dbReference type="Proteomes" id="UP000280434"/>
    </source>
</evidence>
<feature type="domain" description="Methylated-DNA-[protein]-cysteine S-methyltransferase DNA binding" evidence="9">
    <location>
        <begin position="74"/>
        <end position="156"/>
    </location>
</feature>
<dbReference type="PANTHER" id="PTHR10815:SF13">
    <property type="entry name" value="METHYLATED-DNA--PROTEIN-CYSTEINE METHYLTRANSFERASE"/>
    <property type="match status" value="1"/>
</dbReference>
<dbReference type="GO" id="GO:0032259">
    <property type="term" value="P:methylation"/>
    <property type="evidence" value="ECO:0007669"/>
    <property type="project" value="UniProtKB-KW"/>
</dbReference>